<dbReference type="InterPro" id="IPR006311">
    <property type="entry name" value="TAT_signal"/>
</dbReference>
<dbReference type="EMBL" id="LYTK01000023">
    <property type="protein sequence ID" value="OBQ59092.1"/>
    <property type="molecule type" value="Genomic_DNA"/>
</dbReference>
<reference evidence="7 8" key="1">
    <citation type="submission" date="2016-05" db="EMBL/GenBank/DDBJ databases">
        <authorList>
            <person name="Ramsay J.P."/>
        </authorList>
    </citation>
    <scope>NUCLEOTIDE SEQUENCE [LARGE SCALE GENOMIC DNA]</scope>
    <source>
        <strain evidence="7 8">NZP2042</strain>
    </source>
</reference>
<comment type="subcellular location">
    <subcellularLocation>
        <location evidence="1">Periplasm</location>
    </subcellularLocation>
</comment>
<evidence type="ECO:0000313" key="8">
    <source>
        <dbReference type="Proteomes" id="UP000093737"/>
    </source>
</evidence>
<name>A0A1A5IML3_RHILI</name>
<evidence type="ECO:0000256" key="1">
    <source>
        <dbReference type="ARBA" id="ARBA00004418"/>
    </source>
</evidence>
<evidence type="ECO:0000259" key="5">
    <source>
        <dbReference type="Pfam" id="PF00496"/>
    </source>
</evidence>
<dbReference type="Proteomes" id="UP000093748">
    <property type="component" value="Unassembled WGS sequence"/>
</dbReference>
<evidence type="ECO:0000313" key="6">
    <source>
        <dbReference type="EMBL" id="OBP80032.1"/>
    </source>
</evidence>
<dbReference type="Pfam" id="PF00496">
    <property type="entry name" value="SBP_bac_5"/>
    <property type="match status" value="1"/>
</dbReference>
<evidence type="ECO:0000256" key="4">
    <source>
        <dbReference type="SAM" id="SignalP"/>
    </source>
</evidence>
<proteinExistence type="inferred from homology"/>
<dbReference type="PIRSF" id="PIRSF002741">
    <property type="entry name" value="MppA"/>
    <property type="match status" value="1"/>
</dbReference>
<dbReference type="InterPro" id="IPR000914">
    <property type="entry name" value="SBP_5_dom"/>
</dbReference>
<dbReference type="Gene3D" id="3.90.76.10">
    <property type="entry name" value="Dipeptide-binding Protein, Domain 1"/>
    <property type="match status" value="1"/>
</dbReference>
<comment type="similarity">
    <text evidence="2">Belongs to the bacterial solute-binding protein 5 family.</text>
</comment>
<dbReference type="PANTHER" id="PTHR30290">
    <property type="entry name" value="PERIPLASMIC BINDING COMPONENT OF ABC TRANSPORTER"/>
    <property type="match status" value="1"/>
</dbReference>
<dbReference type="PANTHER" id="PTHR30290:SF38">
    <property type="entry name" value="D,D-DIPEPTIDE-BINDING PERIPLASMIC PROTEIN DDPA-RELATED"/>
    <property type="match status" value="1"/>
</dbReference>
<reference evidence="6" key="3">
    <citation type="submission" date="2016-06" db="EMBL/GenBank/DDBJ databases">
        <authorList>
            <person name="Kjaerup R.B."/>
            <person name="Dalgaard T.S."/>
            <person name="Juul-Madsen H.R."/>
        </authorList>
    </citation>
    <scope>NUCLEOTIDE SEQUENCE</scope>
    <source>
        <strain evidence="6">R7ANS::ICEMlSym2042</strain>
    </source>
</reference>
<evidence type="ECO:0000313" key="9">
    <source>
        <dbReference type="Proteomes" id="UP000093748"/>
    </source>
</evidence>
<organism evidence="6 9">
    <name type="scientific">Rhizobium loti</name>
    <name type="common">Mesorhizobium loti</name>
    <dbReference type="NCBI Taxonomy" id="381"/>
    <lineage>
        <taxon>Bacteria</taxon>
        <taxon>Pseudomonadati</taxon>
        <taxon>Pseudomonadota</taxon>
        <taxon>Alphaproteobacteria</taxon>
        <taxon>Hyphomicrobiales</taxon>
        <taxon>Phyllobacteriaceae</taxon>
        <taxon>Mesorhizobium</taxon>
    </lineage>
</organism>
<gene>
    <name evidence="7" type="ORF">A8145_25965</name>
    <name evidence="6" type="ORF">BAE39_27340</name>
</gene>
<protein>
    <submittedName>
        <fullName evidence="6">ABC transporter substrate-binding protein</fullName>
    </submittedName>
</protein>
<dbReference type="Gene3D" id="3.10.105.10">
    <property type="entry name" value="Dipeptide-binding Protein, Domain 3"/>
    <property type="match status" value="1"/>
</dbReference>
<evidence type="ECO:0000313" key="7">
    <source>
        <dbReference type="EMBL" id="OBQ59092.1"/>
    </source>
</evidence>
<feature type="chain" id="PRO_5015053450" evidence="4">
    <location>
        <begin position="28"/>
        <end position="520"/>
    </location>
</feature>
<feature type="signal peptide" evidence="4">
    <location>
        <begin position="1"/>
        <end position="27"/>
    </location>
</feature>
<dbReference type="PROSITE" id="PS51318">
    <property type="entry name" value="TAT"/>
    <property type="match status" value="1"/>
</dbReference>
<dbReference type="AlphaFoldDB" id="A0A1A5IML3"/>
<dbReference type="SUPFAM" id="SSF53850">
    <property type="entry name" value="Periplasmic binding protein-like II"/>
    <property type="match status" value="1"/>
</dbReference>
<dbReference type="CDD" id="cd08515">
    <property type="entry name" value="PBP2_NikA_DppA_OppA_like_10"/>
    <property type="match status" value="1"/>
</dbReference>
<comment type="caution">
    <text evidence="6">The sequence shown here is derived from an EMBL/GenBank/DDBJ whole genome shotgun (WGS) entry which is preliminary data.</text>
</comment>
<evidence type="ECO:0000256" key="3">
    <source>
        <dbReference type="ARBA" id="ARBA00022729"/>
    </source>
</evidence>
<sequence>MQTTRRRFLGMTAMAAGAIALPNTIMAATARRPNLNIAVQDLRTILEPVDGSSIANVSWRVQYSIFDQLLRTDYIDNFRLNFALATSLKQIDATIHEIRLRDNVKFHDGSTMTADDVVFSLGPDRLRGENAPGAAVFANFLSSLADVQKINDRTVRLITRTEDPVFAQRLGAWGTQIISARARAGASTYDAWAAKPIGTGPYKIGEVRNGDEITLVAHDEYWGGQPPFASIRFKRLPEIAARIAGLKSGDYDIVTDITPDHIAEIEGVNGLSIVGGEAMWFRFLTFAPLRTPILKDVDLRRALALAIDRGALADGLWDGRAKALTSWQLPIFGEINDPNRKGVSYDPAQVKELLAKSSYRGEEIPYPSVGTYYPMQLAENQALVEMWKAAGINVKLIMCENWTQVGDIGGINDTSGGAFYADPVSMLWQIIGPTNDLQSTGGWTNAEFNALGHELETTTDLAKRQAAFKRMQDIVGIEDPCITPLHSMPFIYGQKADVSWRPNPLPQMYLGPKMPPEPVA</sequence>
<keyword evidence="3 4" id="KW-0732">Signal</keyword>
<feature type="domain" description="Solute-binding protein family 5" evidence="5">
    <location>
        <begin position="83"/>
        <end position="435"/>
    </location>
</feature>
<accession>A0A1A5IML3</accession>
<dbReference type="EMBL" id="LZTJ01000002">
    <property type="protein sequence ID" value="OBP80032.1"/>
    <property type="molecule type" value="Genomic_DNA"/>
</dbReference>
<dbReference type="GO" id="GO:0043190">
    <property type="term" value="C:ATP-binding cassette (ABC) transporter complex"/>
    <property type="evidence" value="ECO:0007669"/>
    <property type="project" value="InterPro"/>
</dbReference>
<dbReference type="InterPro" id="IPR039424">
    <property type="entry name" value="SBP_5"/>
</dbReference>
<dbReference type="GO" id="GO:0030288">
    <property type="term" value="C:outer membrane-bounded periplasmic space"/>
    <property type="evidence" value="ECO:0007669"/>
    <property type="project" value="UniProtKB-ARBA"/>
</dbReference>
<evidence type="ECO:0000256" key="2">
    <source>
        <dbReference type="ARBA" id="ARBA00005695"/>
    </source>
</evidence>
<dbReference type="GO" id="GO:1904680">
    <property type="term" value="F:peptide transmembrane transporter activity"/>
    <property type="evidence" value="ECO:0007669"/>
    <property type="project" value="TreeGrafter"/>
</dbReference>
<dbReference type="InterPro" id="IPR030678">
    <property type="entry name" value="Peptide/Ni-bd"/>
</dbReference>
<dbReference type="Proteomes" id="UP000093737">
    <property type="component" value="Unassembled WGS sequence"/>
</dbReference>
<reference evidence="9" key="2">
    <citation type="submission" date="2016-06" db="EMBL/GenBank/DDBJ databases">
        <title>NZP2037 Pacbio-Illumina hybrid assembly.</title>
        <authorList>
            <person name="Ramsay J.P."/>
        </authorList>
    </citation>
    <scope>NUCLEOTIDE SEQUENCE [LARGE SCALE GENOMIC DNA]</scope>
    <source>
        <strain evidence="9">R7ANS::ICEMlSym2042</strain>
    </source>
</reference>
<dbReference type="GO" id="GO:0015833">
    <property type="term" value="P:peptide transport"/>
    <property type="evidence" value="ECO:0007669"/>
    <property type="project" value="TreeGrafter"/>
</dbReference>
<dbReference type="RefSeq" id="WP_065005716.1">
    <property type="nucleotide sequence ID" value="NZ_CP033334.1"/>
</dbReference>
<dbReference type="Gene3D" id="3.40.190.10">
    <property type="entry name" value="Periplasmic binding protein-like II"/>
    <property type="match status" value="1"/>
</dbReference>